<dbReference type="InterPro" id="IPR011060">
    <property type="entry name" value="RibuloseP-bd_barrel"/>
</dbReference>
<evidence type="ECO:0000256" key="5">
    <source>
        <dbReference type="ARBA" id="ARBA00001954"/>
    </source>
</evidence>
<dbReference type="InterPro" id="IPR000056">
    <property type="entry name" value="Ribul_P_3_epim-like"/>
</dbReference>
<feature type="binding site" evidence="10 13">
    <location>
        <position position="32"/>
    </location>
    <ligand>
        <name>a divalent metal cation</name>
        <dbReference type="ChEBI" id="CHEBI:60240"/>
    </ligand>
</feature>
<evidence type="ECO:0000256" key="9">
    <source>
        <dbReference type="ARBA" id="ARBA00023235"/>
    </source>
</evidence>
<evidence type="ECO:0000313" key="15">
    <source>
        <dbReference type="EMBL" id="QGT99609.1"/>
    </source>
</evidence>
<gene>
    <name evidence="10" type="primary">rpe</name>
    <name evidence="15" type="ORF">SYNTR_1016</name>
</gene>
<dbReference type="KEGG" id="salq:SYNTR_1016"/>
<dbReference type="PROSITE" id="PS01085">
    <property type="entry name" value="RIBUL_P_3_EPIMER_1"/>
    <property type="match status" value="1"/>
</dbReference>
<feature type="binding site" evidence="10 14">
    <location>
        <position position="7"/>
    </location>
    <ligand>
        <name>substrate</name>
    </ligand>
</feature>
<comment type="pathway">
    <text evidence="10">Carbohydrate degradation.</text>
</comment>
<dbReference type="InterPro" id="IPR026019">
    <property type="entry name" value="Ribul_P_3_epim"/>
</dbReference>
<dbReference type="CDD" id="cd00429">
    <property type="entry name" value="RPE"/>
    <property type="match status" value="1"/>
</dbReference>
<dbReference type="Gene3D" id="3.20.20.70">
    <property type="entry name" value="Aldolase class I"/>
    <property type="match status" value="1"/>
</dbReference>
<dbReference type="GO" id="GO:0046872">
    <property type="term" value="F:metal ion binding"/>
    <property type="evidence" value="ECO:0007669"/>
    <property type="project" value="UniProtKB-UniRule"/>
</dbReference>
<evidence type="ECO:0000256" key="13">
    <source>
        <dbReference type="PIRSR" id="PIRSR001461-2"/>
    </source>
</evidence>
<keyword evidence="16" id="KW-1185">Reference proteome</keyword>
<keyword evidence="9 10" id="KW-0413">Isomerase</keyword>
<evidence type="ECO:0000256" key="1">
    <source>
        <dbReference type="ARBA" id="ARBA00001782"/>
    </source>
</evidence>
<proteinExistence type="inferred from homology"/>
<dbReference type="EMBL" id="CP046457">
    <property type="protein sequence ID" value="QGT99609.1"/>
    <property type="molecule type" value="Genomic_DNA"/>
</dbReference>
<dbReference type="PIRSF" id="PIRSF001461">
    <property type="entry name" value="RPE"/>
    <property type="match status" value="1"/>
</dbReference>
<dbReference type="AlphaFoldDB" id="A0A6I6DBC6"/>
<comment type="similarity">
    <text evidence="6 10 11">Belongs to the ribulose-phosphate 3-epimerase family.</text>
</comment>
<evidence type="ECO:0000256" key="7">
    <source>
        <dbReference type="ARBA" id="ARBA00013188"/>
    </source>
</evidence>
<protein>
    <recommendedName>
        <fullName evidence="7 10">Ribulose-phosphate 3-epimerase</fullName>
        <ecNumber evidence="7 10">5.1.3.1</ecNumber>
    </recommendedName>
</protein>
<sequence>MTLIAPSILSANFSNLKADIIKAEKAGADWLHIDVMDGHFVPNITIGPQVVKDIRKVCELFFDVHLMIEKPENIIPAFIEAGADMITVHSETCVHLHRVIQMIKASGLKAGVAINPATSITTIENVISDTDLVLIMTVNPGYGGQNFISNCLPKIKSIKNMIQEKGLTTYIQVDGGINKDTGAEAVKAGADVLVAGSYIFNSNDIEKRIKALKDIK</sequence>
<name>A0A6I6DBC6_9FIRM</name>
<feature type="active site" description="Proton donor" evidence="10 12">
    <location>
        <position position="174"/>
    </location>
</feature>
<comment type="cofactor">
    <cofactor evidence="4">
        <name>Zn(2+)</name>
        <dbReference type="ChEBI" id="CHEBI:29105"/>
    </cofactor>
</comment>
<comment type="cofactor">
    <cofactor evidence="2">
        <name>Mn(2+)</name>
        <dbReference type="ChEBI" id="CHEBI:29035"/>
    </cofactor>
</comment>
<dbReference type="GO" id="GO:0004750">
    <property type="term" value="F:D-ribulose-phosphate 3-epimerase activity"/>
    <property type="evidence" value="ECO:0007669"/>
    <property type="project" value="UniProtKB-UniRule"/>
</dbReference>
<dbReference type="HAMAP" id="MF_02227">
    <property type="entry name" value="RPE"/>
    <property type="match status" value="1"/>
</dbReference>
<comment type="catalytic activity">
    <reaction evidence="1 10 11">
        <text>D-ribulose 5-phosphate = D-xylulose 5-phosphate</text>
        <dbReference type="Rhea" id="RHEA:13677"/>
        <dbReference type="ChEBI" id="CHEBI:57737"/>
        <dbReference type="ChEBI" id="CHEBI:58121"/>
        <dbReference type="EC" id="5.1.3.1"/>
    </reaction>
</comment>
<evidence type="ECO:0000256" key="8">
    <source>
        <dbReference type="ARBA" id="ARBA00022723"/>
    </source>
</evidence>
<feature type="binding site" evidence="10">
    <location>
        <begin position="174"/>
        <end position="176"/>
    </location>
    <ligand>
        <name>substrate</name>
    </ligand>
</feature>
<feature type="binding site" evidence="10 13">
    <location>
        <position position="174"/>
    </location>
    <ligand>
        <name>a divalent metal cation</name>
        <dbReference type="ChEBI" id="CHEBI:60240"/>
    </ligand>
</feature>
<feature type="binding site" evidence="14">
    <location>
        <position position="176"/>
    </location>
    <ligand>
        <name>substrate</name>
    </ligand>
</feature>
<keyword evidence="13" id="KW-0862">Zinc</keyword>
<evidence type="ECO:0000256" key="11">
    <source>
        <dbReference type="PIRNR" id="PIRNR001461"/>
    </source>
</evidence>
<dbReference type="GO" id="GO:0005737">
    <property type="term" value="C:cytoplasm"/>
    <property type="evidence" value="ECO:0007669"/>
    <property type="project" value="UniProtKB-ARBA"/>
</dbReference>
<feature type="binding site" evidence="10 14">
    <location>
        <position position="65"/>
    </location>
    <ligand>
        <name>substrate</name>
    </ligand>
</feature>
<feature type="binding site" evidence="10 13">
    <location>
        <position position="65"/>
    </location>
    <ligand>
        <name>a divalent metal cation</name>
        <dbReference type="ChEBI" id="CHEBI:60240"/>
    </ligand>
</feature>
<evidence type="ECO:0000313" key="16">
    <source>
        <dbReference type="Proteomes" id="UP000426444"/>
    </source>
</evidence>
<comment type="cofactor">
    <cofactor evidence="3">
        <name>Co(2+)</name>
        <dbReference type="ChEBI" id="CHEBI:48828"/>
    </cofactor>
</comment>
<keyword evidence="13" id="KW-0170">Cobalt</keyword>
<dbReference type="RefSeq" id="WP_156203488.1">
    <property type="nucleotide sequence ID" value="NZ_CP046457.1"/>
</dbReference>
<dbReference type="FunFam" id="3.20.20.70:FF:000004">
    <property type="entry name" value="Ribulose-phosphate 3-epimerase"/>
    <property type="match status" value="1"/>
</dbReference>
<dbReference type="EC" id="5.1.3.1" evidence="7 10"/>
<evidence type="ECO:0000256" key="3">
    <source>
        <dbReference type="ARBA" id="ARBA00001941"/>
    </source>
</evidence>
<dbReference type="PANTHER" id="PTHR11749">
    <property type="entry name" value="RIBULOSE-5-PHOSPHATE-3-EPIMERASE"/>
    <property type="match status" value="1"/>
</dbReference>
<dbReference type="GO" id="GO:0019323">
    <property type="term" value="P:pentose catabolic process"/>
    <property type="evidence" value="ECO:0007669"/>
    <property type="project" value="UniProtKB-UniRule"/>
</dbReference>
<feature type="binding site" evidence="10 14">
    <location>
        <begin position="196"/>
        <end position="197"/>
    </location>
    <ligand>
        <name>substrate</name>
    </ligand>
</feature>
<dbReference type="GO" id="GO:0006098">
    <property type="term" value="P:pentose-phosphate shunt"/>
    <property type="evidence" value="ECO:0007669"/>
    <property type="project" value="UniProtKB-UniRule"/>
</dbReference>
<dbReference type="OrthoDB" id="1645589at2"/>
<keyword evidence="10 11" id="KW-0119">Carbohydrate metabolism</keyword>
<dbReference type="PROSITE" id="PS01086">
    <property type="entry name" value="RIBUL_P_3_EPIMER_2"/>
    <property type="match status" value="1"/>
</dbReference>
<dbReference type="Proteomes" id="UP000426444">
    <property type="component" value="Chromosome"/>
</dbReference>
<evidence type="ECO:0000256" key="14">
    <source>
        <dbReference type="PIRSR" id="PIRSR001461-3"/>
    </source>
</evidence>
<dbReference type="NCBIfam" id="NF004076">
    <property type="entry name" value="PRK05581.1-4"/>
    <property type="match status" value="1"/>
</dbReference>
<evidence type="ECO:0000256" key="6">
    <source>
        <dbReference type="ARBA" id="ARBA00009541"/>
    </source>
</evidence>
<dbReference type="SUPFAM" id="SSF51366">
    <property type="entry name" value="Ribulose-phoshate binding barrel"/>
    <property type="match status" value="1"/>
</dbReference>
<dbReference type="NCBIfam" id="TIGR01163">
    <property type="entry name" value="rpe"/>
    <property type="match status" value="1"/>
</dbReference>
<organism evidence="15 16">
    <name type="scientific">Candidatus Syntrophocurvum alkaliphilum</name>
    <dbReference type="NCBI Taxonomy" id="2293317"/>
    <lineage>
        <taxon>Bacteria</taxon>
        <taxon>Bacillati</taxon>
        <taxon>Bacillota</taxon>
        <taxon>Clostridia</taxon>
        <taxon>Eubacteriales</taxon>
        <taxon>Syntrophomonadaceae</taxon>
        <taxon>Candidatus Syntrophocurvum</taxon>
    </lineage>
</organism>
<evidence type="ECO:0000256" key="12">
    <source>
        <dbReference type="PIRSR" id="PIRSR001461-1"/>
    </source>
</evidence>
<reference evidence="16" key="1">
    <citation type="journal article" date="2019" name="Microbiology">
        <title>Complete Genome Sequence of an Uncultured Bacterium of the Candidate Phylum Bipolaricaulota.</title>
        <authorList>
            <person name="Kadnikov V.V."/>
            <person name="Mardanov A.V."/>
            <person name="Beletsky A.V."/>
            <person name="Frank Y.A."/>
            <person name="Karnachuk O.V."/>
            <person name="Ravin N.V."/>
        </authorList>
    </citation>
    <scope>NUCLEOTIDE SEQUENCE [LARGE SCALE GENOMIC DNA]</scope>
</reference>
<keyword evidence="8 10" id="KW-0479">Metal-binding</keyword>
<feature type="binding site" evidence="10 14">
    <location>
        <begin position="141"/>
        <end position="144"/>
    </location>
    <ligand>
        <name>substrate</name>
    </ligand>
</feature>
<keyword evidence="13" id="KW-0464">Manganese</keyword>
<evidence type="ECO:0000256" key="10">
    <source>
        <dbReference type="HAMAP-Rule" id="MF_02227"/>
    </source>
</evidence>
<accession>A0A6I6DBC6</accession>
<evidence type="ECO:0000256" key="4">
    <source>
        <dbReference type="ARBA" id="ARBA00001947"/>
    </source>
</evidence>
<dbReference type="InterPro" id="IPR013785">
    <property type="entry name" value="Aldolase_TIM"/>
</dbReference>
<dbReference type="Pfam" id="PF00834">
    <property type="entry name" value="Ribul_P_3_epim"/>
    <property type="match status" value="1"/>
</dbReference>
<feature type="binding site" evidence="10 13">
    <location>
        <position position="34"/>
    </location>
    <ligand>
        <name>a divalent metal cation</name>
        <dbReference type="ChEBI" id="CHEBI:60240"/>
    </ligand>
</feature>
<comment type="cofactor">
    <cofactor evidence="10 13">
        <name>a divalent metal cation</name>
        <dbReference type="ChEBI" id="CHEBI:60240"/>
    </cofactor>
    <text evidence="10 13">Binds 1 divalent metal cation per subunit.</text>
</comment>
<feature type="active site" description="Proton acceptor" evidence="10 12">
    <location>
        <position position="34"/>
    </location>
</feature>
<comment type="function">
    <text evidence="10">Catalyzes the reversible epimerization of D-ribulose 5-phosphate to D-xylulose 5-phosphate.</text>
</comment>
<comment type="cofactor">
    <cofactor evidence="5">
        <name>Fe(2+)</name>
        <dbReference type="ChEBI" id="CHEBI:29033"/>
    </cofactor>
</comment>
<evidence type="ECO:0000256" key="2">
    <source>
        <dbReference type="ARBA" id="ARBA00001936"/>
    </source>
</evidence>